<dbReference type="InterPro" id="IPR036249">
    <property type="entry name" value="Thioredoxin-like_sf"/>
</dbReference>
<dbReference type="Proteomes" id="UP000244906">
    <property type="component" value="Unassembled WGS sequence"/>
</dbReference>
<gene>
    <name evidence="2" type="ORF">DC094_21295</name>
</gene>
<feature type="domain" description="Thioredoxin" evidence="1">
    <location>
        <begin position="5"/>
        <end position="160"/>
    </location>
</feature>
<protein>
    <submittedName>
        <fullName evidence="2">Thioredoxin family protein</fullName>
    </submittedName>
</protein>
<dbReference type="Gene3D" id="3.40.30.10">
    <property type="entry name" value="Glutaredoxin"/>
    <property type="match status" value="1"/>
</dbReference>
<dbReference type="CDD" id="cd02969">
    <property type="entry name" value="PRX_like1"/>
    <property type="match status" value="1"/>
</dbReference>
<sequence>MPTNCDFGWKAPDFTLQNADGEAFTMSDHLGEKGLLVMFVCNHCPYYVQAIASSLATDKKLLMSEGIQVLAVMSNNYQMFEEDSPENMKRFAQKYHFDFPYLVDQSQKIGQQYNAVCTPDFFGFNAQGELQYRGRFDNKGMGEASSRVPELVNAMQMIAATGRGPEQQIPSMGCSIKWRE</sequence>
<evidence type="ECO:0000313" key="2">
    <source>
        <dbReference type="EMBL" id="PVZ63445.1"/>
    </source>
</evidence>
<evidence type="ECO:0000259" key="1">
    <source>
        <dbReference type="PROSITE" id="PS51352"/>
    </source>
</evidence>
<keyword evidence="3" id="KW-1185">Reference proteome</keyword>
<dbReference type="AlphaFoldDB" id="A0A2V1GUT8"/>
<accession>A0A2V1GUT8</accession>
<organism evidence="2 3">
    <name type="scientific">Pelagibaculum spongiae</name>
    <dbReference type="NCBI Taxonomy" id="2080658"/>
    <lineage>
        <taxon>Bacteria</taxon>
        <taxon>Pseudomonadati</taxon>
        <taxon>Pseudomonadota</taxon>
        <taxon>Gammaproteobacteria</taxon>
        <taxon>Oceanospirillales</taxon>
        <taxon>Pelagibaculum</taxon>
    </lineage>
</organism>
<dbReference type="InterPro" id="IPR047262">
    <property type="entry name" value="PRX-like1"/>
</dbReference>
<dbReference type="OrthoDB" id="9809746at2"/>
<dbReference type="Pfam" id="PF08534">
    <property type="entry name" value="Redoxin"/>
    <property type="match status" value="1"/>
</dbReference>
<evidence type="ECO:0000313" key="3">
    <source>
        <dbReference type="Proteomes" id="UP000244906"/>
    </source>
</evidence>
<dbReference type="InterPro" id="IPR013740">
    <property type="entry name" value="Redoxin"/>
</dbReference>
<dbReference type="PANTHER" id="PTHR43640">
    <property type="entry name" value="OS07G0260300 PROTEIN"/>
    <property type="match status" value="1"/>
</dbReference>
<dbReference type="EMBL" id="QDDL01000016">
    <property type="protein sequence ID" value="PVZ63445.1"/>
    <property type="molecule type" value="Genomic_DNA"/>
</dbReference>
<dbReference type="SUPFAM" id="SSF52833">
    <property type="entry name" value="Thioredoxin-like"/>
    <property type="match status" value="1"/>
</dbReference>
<dbReference type="PROSITE" id="PS51352">
    <property type="entry name" value="THIOREDOXIN_2"/>
    <property type="match status" value="1"/>
</dbReference>
<dbReference type="PANTHER" id="PTHR43640:SF1">
    <property type="entry name" value="THIOREDOXIN-DEPENDENT PEROXIREDOXIN"/>
    <property type="match status" value="1"/>
</dbReference>
<name>A0A2V1GUT8_9GAMM</name>
<dbReference type="InterPro" id="IPR013766">
    <property type="entry name" value="Thioredoxin_domain"/>
</dbReference>
<reference evidence="2 3" key="1">
    <citation type="submission" date="2018-04" db="EMBL/GenBank/DDBJ databases">
        <title>Thalassorhabdus spongiae gen. nov., sp. nov., isolated from a marine sponge in South-West Iceland.</title>
        <authorList>
            <person name="Knobloch S."/>
            <person name="Daussin A."/>
            <person name="Johannsson R."/>
            <person name="Marteinsson V.T."/>
        </authorList>
    </citation>
    <scope>NUCLEOTIDE SEQUENCE [LARGE SCALE GENOMIC DNA]</scope>
    <source>
        <strain evidence="2 3">Hp12</strain>
    </source>
</reference>
<comment type="caution">
    <text evidence="2">The sequence shown here is derived from an EMBL/GenBank/DDBJ whole genome shotgun (WGS) entry which is preliminary data.</text>
</comment>
<dbReference type="GO" id="GO:0016491">
    <property type="term" value="F:oxidoreductase activity"/>
    <property type="evidence" value="ECO:0007669"/>
    <property type="project" value="InterPro"/>
</dbReference>
<proteinExistence type="predicted"/>